<feature type="compositionally biased region" description="Acidic residues" evidence="1">
    <location>
        <begin position="494"/>
        <end position="503"/>
    </location>
</feature>
<proteinExistence type="predicted"/>
<evidence type="ECO:0000313" key="2">
    <source>
        <dbReference type="EMBL" id="KAK3357079.1"/>
    </source>
</evidence>
<evidence type="ECO:0000313" key="3">
    <source>
        <dbReference type="Proteomes" id="UP001275084"/>
    </source>
</evidence>
<comment type="caution">
    <text evidence="2">The sequence shown here is derived from an EMBL/GenBank/DDBJ whole genome shotgun (WGS) entry which is preliminary data.</text>
</comment>
<gene>
    <name evidence="2" type="ORF">B0T25DRAFT_566398</name>
</gene>
<protein>
    <submittedName>
        <fullName evidence="2">Uncharacterized protein</fullName>
    </submittedName>
</protein>
<dbReference type="Proteomes" id="UP001275084">
    <property type="component" value="Unassembled WGS sequence"/>
</dbReference>
<reference evidence="2" key="1">
    <citation type="journal article" date="2023" name="Mol. Phylogenet. Evol.">
        <title>Genome-scale phylogeny and comparative genomics of the fungal order Sordariales.</title>
        <authorList>
            <person name="Hensen N."/>
            <person name="Bonometti L."/>
            <person name="Westerberg I."/>
            <person name="Brannstrom I.O."/>
            <person name="Guillou S."/>
            <person name="Cros-Aarteil S."/>
            <person name="Calhoun S."/>
            <person name="Haridas S."/>
            <person name="Kuo A."/>
            <person name="Mondo S."/>
            <person name="Pangilinan J."/>
            <person name="Riley R."/>
            <person name="LaButti K."/>
            <person name="Andreopoulos B."/>
            <person name="Lipzen A."/>
            <person name="Chen C."/>
            <person name="Yan M."/>
            <person name="Daum C."/>
            <person name="Ng V."/>
            <person name="Clum A."/>
            <person name="Steindorff A."/>
            <person name="Ohm R.A."/>
            <person name="Martin F."/>
            <person name="Silar P."/>
            <person name="Natvig D.O."/>
            <person name="Lalanne C."/>
            <person name="Gautier V."/>
            <person name="Ament-Velasquez S.L."/>
            <person name="Kruys A."/>
            <person name="Hutchinson M.I."/>
            <person name="Powell A.J."/>
            <person name="Barry K."/>
            <person name="Miller A.N."/>
            <person name="Grigoriev I.V."/>
            <person name="Debuchy R."/>
            <person name="Gladieux P."/>
            <person name="Hiltunen Thoren M."/>
            <person name="Johannesson H."/>
        </authorList>
    </citation>
    <scope>NUCLEOTIDE SEQUENCE</scope>
    <source>
        <strain evidence="2">CBS 955.72</strain>
    </source>
</reference>
<dbReference type="EMBL" id="JAUIQD010000003">
    <property type="protein sequence ID" value="KAK3357079.1"/>
    <property type="molecule type" value="Genomic_DNA"/>
</dbReference>
<dbReference type="Gene3D" id="3.30.420.40">
    <property type="match status" value="2"/>
</dbReference>
<dbReference type="Gene3D" id="3.90.640.10">
    <property type="entry name" value="Actin, Chain A, domain 4"/>
    <property type="match status" value="1"/>
</dbReference>
<feature type="region of interest" description="Disordered" evidence="1">
    <location>
        <begin position="479"/>
        <end position="593"/>
    </location>
</feature>
<evidence type="ECO:0000256" key="1">
    <source>
        <dbReference type="SAM" id="MobiDB-lite"/>
    </source>
</evidence>
<dbReference type="AlphaFoldDB" id="A0AAJ0HM21"/>
<name>A0AAJ0HM21_9PEZI</name>
<accession>A0AAJ0HM21</accession>
<sequence length="593" mass="66358">MTYDEIAFCVPGSWGKPFQDQLRPLIKEAFPRQDMNQVYFLSESIALAHYTISNELHQLSNWSLVLFLDFGGHSMSFSLFLIERQNSGTLPSFVEVDSGSAAGGSSMWEHHISDLIAGKLKVPDPDGTILLALKKQFCREKVDISQRILDGDRRTKYLYYLMEGSLIGNNNMVFVNLSYEEILVCFNRGLHEPIQLAKKKLRELAQYATSESIGVVVAGGSMRTEHAKAAVFGDSPIPEDRIQHAKRIGWSYMSMCNARGAANSLTNKTTVMQFIENGAAIGVQKRTNSLLGGEWENAAYIALHKAGSEEHELRSHGLKFYSRQHGDLELKIVIDHAYIRRGQPDQARIGSAGRPGAPTTPCGMLKIEHCYDLYHLGPLKAGTITLDVSLRNNYGLDGWTSSGAERDQLYLCVTTSRLHGCMKAPEVQEIDLPLYFDPGQNCIHVDLEAMHEGAWEEQQQRRAAIHPPSNILATMENEEPGQALPTPHVSSEANNDDDSDDMGDMPGNIDIDNEDIDPDYCPTNDPNQDDGVGWWQSRPRRRRFGLDEGDPERERPPSRRRQTSNTNGLGGRVQVNPESLGYQMYNVRNSRHP</sequence>
<organism evidence="2 3">
    <name type="scientific">Lasiosphaeria hispida</name>
    <dbReference type="NCBI Taxonomy" id="260671"/>
    <lineage>
        <taxon>Eukaryota</taxon>
        <taxon>Fungi</taxon>
        <taxon>Dikarya</taxon>
        <taxon>Ascomycota</taxon>
        <taxon>Pezizomycotina</taxon>
        <taxon>Sordariomycetes</taxon>
        <taxon>Sordariomycetidae</taxon>
        <taxon>Sordariales</taxon>
        <taxon>Lasiosphaeriaceae</taxon>
        <taxon>Lasiosphaeria</taxon>
    </lineage>
</organism>
<keyword evidence="3" id="KW-1185">Reference proteome</keyword>
<reference evidence="2" key="2">
    <citation type="submission" date="2023-06" db="EMBL/GenBank/DDBJ databases">
        <authorList>
            <consortium name="Lawrence Berkeley National Laboratory"/>
            <person name="Haridas S."/>
            <person name="Hensen N."/>
            <person name="Bonometti L."/>
            <person name="Westerberg I."/>
            <person name="Brannstrom I.O."/>
            <person name="Guillou S."/>
            <person name="Cros-Aarteil S."/>
            <person name="Calhoun S."/>
            <person name="Kuo A."/>
            <person name="Mondo S."/>
            <person name="Pangilinan J."/>
            <person name="Riley R."/>
            <person name="Labutti K."/>
            <person name="Andreopoulos B."/>
            <person name="Lipzen A."/>
            <person name="Chen C."/>
            <person name="Yanf M."/>
            <person name="Daum C."/>
            <person name="Ng V."/>
            <person name="Clum A."/>
            <person name="Steindorff A."/>
            <person name="Ohm R."/>
            <person name="Martin F."/>
            <person name="Silar P."/>
            <person name="Natvig D."/>
            <person name="Lalanne C."/>
            <person name="Gautier V."/>
            <person name="Ament-Velasquez S.L."/>
            <person name="Kruys A."/>
            <person name="Hutchinson M.I."/>
            <person name="Powell A.J."/>
            <person name="Barry K."/>
            <person name="Miller A.N."/>
            <person name="Grigoriev I.V."/>
            <person name="Debuchy R."/>
            <person name="Gladieux P."/>
            <person name="Thoren M.H."/>
            <person name="Johannesson H."/>
        </authorList>
    </citation>
    <scope>NUCLEOTIDE SEQUENCE</scope>
    <source>
        <strain evidence="2">CBS 955.72</strain>
    </source>
</reference>